<keyword evidence="3" id="KW-0238">DNA-binding</keyword>
<gene>
    <name evidence="6" type="ORF">I7X39_10720</name>
</gene>
<evidence type="ECO:0000256" key="4">
    <source>
        <dbReference type="ARBA" id="ARBA00023163"/>
    </source>
</evidence>
<dbReference type="InterPro" id="IPR036390">
    <property type="entry name" value="WH_DNA-bd_sf"/>
</dbReference>
<evidence type="ECO:0000313" key="7">
    <source>
        <dbReference type="Proteomes" id="UP000613266"/>
    </source>
</evidence>
<dbReference type="InterPro" id="IPR050950">
    <property type="entry name" value="HTH-type_LysR_regulators"/>
</dbReference>
<name>A0A931J6S4_9BURK</name>
<dbReference type="SUPFAM" id="SSF46785">
    <property type="entry name" value="Winged helix' DNA-binding domain"/>
    <property type="match status" value="1"/>
</dbReference>
<feature type="domain" description="HTH lysR-type" evidence="5">
    <location>
        <begin position="13"/>
        <end position="70"/>
    </location>
</feature>
<evidence type="ECO:0000256" key="2">
    <source>
        <dbReference type="ARBA" id="ARBA00023015"/>
    </source>
</evidence>
<keyword evidence="7" id="KW-1185">Reference proteome</keyword>
<dbReference type="PRINTS" id="PR00039">
    <property type="entry name" value="HTHLYSR"/>
</dbReference>
<dbReference type="InterPro" id="IPR000847">
    <property type="entry name" value="LysR_HTH_N"/>
</dbReference>
<dbReference type="PROSITE" id="PS50931">
    <property type="entry name" value="HTH_LYSR"/>
    <property type="match status" value="1"/>
</dbReference>
<dbReference type="GO" id="GO:0003700">
    <property type="term" value="F:DNA-binding transcription factor activity"/>
    <property type="evidence" value="ECO:0007669"/>
    <property type="project" value="InterPro"/>
</dbReference>
<dbReference type="GO" id="GO:0003677">
    <property type="term" value="F:DNA binding"/>
    <property type="evidence" value="ECO:0007669"/>
    <property type="project" value="UniProtKB-KW"/>
</dbReference>
<dbReference type="Pfam" id="PF03466">
    <property type="entry name" value="LysR_substrate"/>
    <property type="match status" value="1"/>
</dbReference>
<accession>A0A931J6S4</accession>
<keyword evidence="4" id="KW-0804">Transcription</keyword>
<proteinExistence type="inferred from homology"/>
<sequence length="313" mass="34461">MQEAMLDFVQRRLTLRHLRVLEAMHATGKLSAAADLLNVTQPAVSKTLSELEKGLGQTLFARSKRGLHATVLGERLIALGRRLEGELQRSSDEMRTILNGALGELQIGATNAALPQVLPDALAAMKKAHPLITLTVRTHALSDLIGELRQGRLDLVLARLPPHEMPADLEGQMLMRQPEVLVISTQHPLAQQRHWSWDALQGEAWIGHLPGTRTRALHDRLWAKLGLPPPANQIVCGDAMLSLALLRRMPLLAILSRPLARFAAQQGLVRILPLEADLGLAELSVWHLRSPQSPWVAEFKRLLASAAREVEAA</sequence>
<dbReference type="InterPro" id="IPR036388">
    <property type="entry name" value="WH-like_DNA-bd_sf"/>
</dbReference>
<evidence type="ECO:0000259" key="5">
    <source>
        <dbReference type="PROSITE" id="PS50931"/>
    </source>
</evidence>
<organism evidence="6 7">
    <name type="scientific">Inhella proteolytica</name>
    <dbReference type="NCBI Taxonomy" id="2795029"/>
    <lineage>
        <taxon>Bacteria</taxon>
        <taxon>Pseudomonadati</taxon>
        <taxon>Pseudomonadota</taxon>
        <taxon>Betaproteobacteria</taxon>
        <taxon>Burkholderiales</taxon>
        <taxon>Sphaerotilaceae</taxon>
        <taxon>Inhella</taxon>
    </lineage>
</organism>
<dbReference type="Pfam" id="PF00126">
    <property type="entry name" value="HTH_1"/>
    <property type="match status" value="1"/>
</dbReference>
<evidence type="ECO:0000256" key="3">
    <source>
        <dbReference type="ARBA" id="ARBA00023125"/>
    </source>
</evidence>
<dbReference type="Gene3D" id="1.10.10.10">
    <property type="entry name" value="Winged helix-like DNA-binding domain superfamily/Winged helix DNA-binding domain"/>
    <property type="match status" value="1"/>
</dbReference>
<dbReference type="AlphaFoldDB" id="A0A931J6S4"/>
<evidence type="ECO:0000256" key="1">
    <source>
        <dbReference type="ARBA" id="ARBA00009437"/>
    </source>
</evidence>
<comment type="caution">
    <text evidence="6">The sequence shown here is derived from an EMBL/GenBank/DDBJ whole genome shotgun (WGS) entry which is preliminary data.</text>
</comment>
<dbReference type="EMBL" id="JAEDAK010000006">
    <property type="protein sequence ID" value="MBH9577372.1"/>
    <property type="molecule type" value="Genomic_DNA"/>
</dbReference>
<protein>
    <submittedName>
        <fullName evidence="6">LysR family transcriptional regulator</fullName>
    </submittedName>
</protein>
<dbReference type="Gene3D" id="3.40.190.290">
    <property type="match status" value="1"/>
</dbReference>
<dbReference type="Proteomes" id="UP000613266">
    <property type="component" value="Unassembled WGS sequence"/>
</dbReference>
<evidence type="ECO:0000313" key="6">
    <source>
        <dbReference type="EMBL" id="MBH9577372.1"/>
    </source>
</evidence>
<reference evidence="6" key="1">
    <citation type="submission" date="2020-12" db="EMBL/GenBank/DDBJ databases">
        <title>The genome sequence of Inhella sp. 1Y17.</title>
        <authorList>
            <person name="Liu Y."/>
        </authorList>
    </citation>
    <scope>NUCLEOTIDE SEQUENCE</scope>
    <source>
        <strain evidence="6">1Y17</strain>
    </source>
</reference>
<dbReference type="PANTHER" id="PTHR30419:SF8">
    <property type="entry name" value="NITROGEN ASSIMILATION TRANSCRIPTIONAL ACTIVATOR-RELATED"/>
    <property type="match status" value="1"/>
</dbReference>
<dbReference type="PANTHER" id="PTHR30419">
    <property type="entry name" value="HTH-TYPE TRANSCRIPTIONAL REGULATOR YBHD"/>
    <property type="match status" value="1"/>
</dbReference>
<dbReference type="InterPro" id="IPR005119">
    <property type="entry name" value="LysR_subst-bd"/>
</dbReference>
<keyword evidence="2" id="KW-0805">Transcription regulation</keyword>
<comment type="similarity">
    <text evidence="1">Belongs to the LysR transcriptional regulatory family.</text>
</comment>
<dbReference type="SUPFAM" id="SSF53850">
    <property type="entry name" value="Periplasmic binding protein-like II"/>
    <property type="match status" value="1"/>
</dbReference>
<dbReference type="GO" id="GO:0005829">
    <property type="term" value="C:cytosol"/>
    <property type="evidence" value="ECO:0007669"/>
    <property type="project" value="TreeGrafter"/>
</dbReference>